<sequence length="87" mass="9678">MIMHLGDPVHHFWLTRSVARVLGLNLADEMRSGHLSEKDYAGMITRCRTCPHVAACQEWLSDCHAGGTAPLAECRNSDLLTALRQPH</sequence>
<evidence type="ECO:0000259" key="1">
    <source>
        <dbReference type="Pfam" id="PF20056"/>
    </source>
</evidence>
<evidence type="ECO:0000313" key="3">
    <source>
        <dbReference type="Proteomes" id="UP000244904"/>
    </source>
</evidence>
<dbReference type="Proteomes" id="UP000244904">
    <property type="component" value="Unassembled WGS sequence"/>
</dbReference>
<accession>A0A2R8AZ88</accession>
<dbReference type="InterPro" id="IPR045601">
    <property type="entry name" value="DUF6455"/>
</dbReference>
<dbReference type="OrthoDB" id="7859249at2"/>
<name>A0A2R8AZ88_9RHOB</name>
<dbReference type="RefSeq" id="WP_108887017.1">
    <property type="nucleotide sequence ID" value="NZ_OMOJ01000007.1"/>
</dbReference>
<proteinExistence type="predicted"/>
<gene>
    <name evidence="2" type="ORF">PRI8871_02986</name>
</gene>
<reference evidence="3" key="1">
    <citation type="submission" date="2018-03" db="EMBL/GenBank/DDBJ databases">
        <authorList>
            <person name="Rodrigo-Torres L."/>
            <person name="Arahal R. D."/>
            <person name="Lucena T."/>
        </authorList>
    </citation>
    <scope>NUCLEOTIDE SEQUENCE [LARGE SCALE GENOMIC DNA]</scope>
    <source>
        <strain evidence="3">CECT 8871</strain>
    </source>
</reference>
<feature type="domain" description="DUF6455" evidence="1">
    <location>
        <begin position="6"/>
        <end position="85"/>
    </location>
</feature>
<keyword evidence="3" id="KW-1185">Reference proteome</keyword>
<organism evidence="2 3">
    <name type="scientific">Pseudoprimorskyibacter insulae</name>
    <dbReference type="NCBI Taxonomy" id="1695997"/>
    <lineage>
        <taxon>Bacteria</taxon>
        <taxon>Pseudomonadati</taxon>
        <taxon>Pseudomonadota</taxon>
        <taxon>Alphaproteobacteria</taxon>
        <taxon>Rhodobacterales</taxon>
        <taxon>Paracoccaceae</taxon>
        <taxon>Pseudoprimorskyibacter</taxon>
    </lineage>
</organism>
<protein>
    <recommendedName>
        <fullName evidence="1">DUF6455 domain-containing protein</fullName>
    </recommendedName>
</protein>
<evidence type="ECO:0000313" key="2">
    <source>
        <dbReference type="EMBL" id="SPF81164.1"/>
    </source>
</evidence>
<dbReference type="AlphaFoldDB" id="A0A2R8AZ88"/>
<dbReference type="EMBL" id="OMOJ01000007">
    <property type="protein sequence ID" value="SPF81164.1"/>
    <property type="molecule type" value="Genomic_DNA"/>
</dbReference>
<dbReference type="Pfam" id="PF20056">
    <property type="entry name" value="DUF6455"/>
    <property type="match status" value="1"/>
</dbReference>